<dbReference type="InterPro" id="IPR011717">
    <property type="entry name" value="TPR-4"/>
</dbReference>
<feature type="non-terminal residue" evidence="2">
    <location>
        <position position="177"/>
    </location>
</feature>
<proteinExistence type="predicted"/>
<evidence type="ECO:0000313" key="2">
    <source>
        <dbReference type="EMBL" id="MCR4451045.1"/>
    </source>
</evidence>
<gene>
    <name evidence="2" type="ORF">NS965_21910</name>
</gene>
<dbReference type="AlphaFoldDB" id="A0AAW5MHN9"/>
<feature type="repeat" description="TPR" evidence="1">
    <location>
        <begin position="123"/>
        <end position="156"/>
    </location>
</feature>
<dbReference type="Gene3D" id="1.25.40.10">
    <property type="entry name" value="Tetratricopeptide repeat domain"/>
    <property type="match status" value="1"/>
</dbReference>
<dbReference type="GO" id="GO:0042802">
    <property type="term" value="F:identical protein binding"/>
    <property type="evidence" value="ECO:0007669"/>
    <property type="project" value="InterPro"/>
</dbReference>
<feature type="non-terminal residue" evidence="2">
    <location>
        <position position="1"/>
    </location>
</feature>
<reference evidence="2" key="1">
    <citation type="submission" date="2022-08" db="EMBL/GenBank/DDBJ databases">
        <title>A global survey of hypervirulent Aeromonas hydrophila identified this emerging pathogen in farmed fish in the lower Mekong River basin.</title>
        <authorList>
            <person name="Xu T."/>
            <person name="Rasmussen-Ivey C.R."/>
            <person name="Moen F.S."/>
            <person name="Fernandez Bravo A."/>
            <person name="Lamy B."/>
            <person name="Beaz-Hidalgo R."/>
            <person name="Khan C.D."/>
            <person name="Castro Escarpulli G."/>
            <person name="Yasin I.S.M."/>
            <person name="Figueras M.J."/>
            <person name="Azzam Sayuti M."/>
            <person name="Karim M.M."/>
            <person name="Alam K.M."/>
            <person name="Le T.T.T."/>
            <person name="Thao N.H.P."/>
            <person name="Addo S."/>
            <person name="Duodu S."/>
            <person name="Ali S."/>
            <person name="Mey S."/>
            <person name="Somony T."/>
            <person name="Liles M.R."/>
        </authorList>
    </citation>
    <scope>NUCLEOTIDE SEQUENCE</scope>
    <source>
        <strain evidence="2">0.14</strain>
    </source>
</reference>
<dbReference type="RefSeq" id="WP_257726145.1">
    <property type="nucleotide sequence ID" value="NZ_JANLFC010000099.1"/>
</dbReference>
<evidence type="ECO:0000313" key="3">
    <source>
        <dbReference type="Proteomes" id="UP001204061"/>
    </source>
</evidence>
<dbReference type="PROSITE" id="PS50005">
    <property type="entry name" value="TPR"/>
    <property type="match status" value="1"/>
</dbReference>
<dbReference type="InterPro" id="IPR011990">
    <property type="entry name" value="TPR-like_helical_dom_sf"/>
</dbReference>
<dbReference type="Pfam" id="PF13432">
    <property type="entry name" value="TPR_16"/>
    <property type="match status" value="1"/>
</dbReference>
<protein>
    <submittedName>
        <fullName evidence="2">Tetratricopeptide repeat protein</fullName>
    </submittedName>
</protein>
<keyword evidence="1" id="KW-0802">TPR repeat</keyword>
<accession>A0AAW5MHN9</accession>
<organism evidence="2 3">
    <name type="scientific">Aeromonas veronii</name>
    <dbReference type="NCBI Taxonomy" id="654"/>
    <lineage>
        <taxon>Bacteria</taxon>
        <taxon>Pseudomonadati</taxon>
        <taxon>Pseudomonadota</taxon>
        <taxon>Gammaproteobacteria</taxon>
        <taxon>Aeromonadales</taxon>
        <taxon>Aeromonadaceae</taxon>
        <taxon>Aeromonas</taxon>
    </lineage>
</organism>
<dbReference type="EMBL" id="JANLFC010000099">
    <property type="protein sequence ID" value="MCR4451045.1"/>
    <property type="molecule type" value="Genomic_DNA"/>
</dbReference>
<dbReference type="SUPFAM" id="SSF48452">
    <property type="entry name" value="TPR-like"/>
    <property type="match status" value="1"/>
</dbReference>
<comment type="caution">
    <text evidence="2">The sequence shown here is derived from an EMBL/GenBank/DDBJ whole genome shotgun (WGS) entry which is preliminary data.</text>
</comment>
<dbReference type="Proteomes" id="UP001204061">
    <property type="component" value="Unassembled WGS sequence"/>
</dbReference>
<name>A0AAW5MHN9_AERVE</name>
<sequence length="177" mass="19973">YLMKPFSQEQFSFRLKRALARRQALESVFSALTRDDLPALVEACAKQADAVPRFANFCRCLQADTQLKLGQAKEARSLMRQLLAGQENSWARLTLGKACHTLGLHEEAVSHLQATLKHTPLMVEAYLWLAESLLALGNDEQAQQELRRAVDISPQSVQLSRRLAEVCLQRHDYAQAK</sequence>
<dbReference type="Pfam" id="PF07721">
    <property type="entry name" value="TPR_4"/>
    <property type="match status" value="1"/>
</dbReference>
<dbReference type="InterPro" id="IPR019734">
    <property type="entry name" value="TPR_rpt"/>
</dbReference>
<evidence type="ECO:0000256" key="1">
    <source>
        <dbReference type="PROSITE-ProRule" id="PRU00339"/>
    </source>
</evidence>